<proteinExistence type="predicted"/>
<dbReference type="Proteomes" id="UP001165083">
    <property type="component" value="Unassembled WGS sequence"/>
</dbReference>
<comment type="caution">
    <text evidence="1">The sequence shown here is derived from an EMBL/GenBank/DDBJ whole genome shotgun (WGS) entry which is preliminary data.</text>
</comment>
<dbReference type="EMBL" id="BSXW01000010">
    <property type="protein sequence ID" value="GMF09447.1"/>
    <property type="molecule type" value="Genomic_DNA"/>
</dbReference>
<protein>
    <submittedName>
        <fullName evidence="1">Unnamed protein product</fullName>
    </submittedName>
</protein>
<organism evidence="1 2">
    <name type="scientific">Phytophthora lilii</name>
    <dbReference type="NCBI Taxonomy" id="2077276"/>
    <lineage>
        <taxon>Eukaryota</taxon>
        <taxon>Sar</taxon>
        <taxon>Stramenopiles</taxon>
        <taxon>Oomycota</taxon>
        <taxon>Peronosporomycetes</taxon>
        <taxon>Peronosporales</taxon>
        <taxon>Peronosporaceae</taxon>
        <taxon>Phytophthora</taxon>
    </lineage>
</organism>
<name>A0A9W6TA63_9STRA</name>
<dbReference type="OrthoDB" id="9973624at2759"/>
<dbReference type="AlphaFoldDB" id="A0A9W6TA63"/>
<gene>
    <name evidence="1" type="ORF">Plil01_000034700</name>
</gene>
<sequence>MFSCFIFTFYDSGLMINSRGHSQLTEPSLPSSVYSCAQRYLESPAVQLKESKYKSAIVQILVLLSFSKAAEGFASQHRSLQLLFGIRLDSDFPRQTRGMGGETVVGTRLHWHSHSQRERIDVDKVLAQVRVFCTRAATYCDGGILIAVGLPAAIGGSITGADSPDGAASTSSAFVESARDFMTRLQREVAEGAMPGKVEVIPMLHWGKFVPALNALVGTAADHFPKADTLLLQSMEIKVDAASVASLRSCFDLSRDLVVGAALPGHDFRPDSASQPVELSGLTSPWNTLALWNLEQLTKVGFALMGDALRLEVDGIGSAAGIEEVATIAMYQHLYANSTSPTIAKLVRVPSLVWQVDGLDDPERRAWHQKKMASKLQRAAAQIAHFGVEPGHVYHLDA</sequence>
<evidence type="ECO:0000313" key="2">
    <source>
        <dbReference type="Proteomes" id="UP001165083"/>
    </source>
</evidence>
<keyword evidence="2" id="KW-1185">Reference proteome</keyword>
<evidence type="ECO:0000313" key="1">
    <source>
        <dbReference type="EMBL" id="GMF09447.1"/>
    </source>
</evidence>
<accession>A0A9W6TA63</accession>
<reference evidence="1" key="1">
    <citation type="submission" date="2023-04" db="EMBL/GenBank/DDBJ databases">
        <title>Phytophthora lilii NBRC 32176.</title>
        <authorList>
            <person name="Ichikawa N."/>
            <person name="Sato H."/>
            <person name="Tonouchi N."/>
        </authorList>
    </citation>
    <scope>NUCLEOTIDE SEQUENCE</scope>
    <source>
        <strain evidence="1">NBRC 32176</strain>
    </source>
</reference>